<dbReference type="FunFam" id="3.30.1370.10:FF:000001">
    <property type="entry name" value="Polyribonucleotide nucleotidyltransferase"/>
    <property type="match status" value="1"/>
</dbReference>
<dbReference type="Gene3D" id="3.40.50.300">
    <property type="entry name" value="P-loop containing nucleotide triphosphate hydrolases"/>
    <property type="match status" value="2"/>
</dbReference>
<keyword evidence="25" id="KW-0547">Nucleotide-binding</keyword>
<dbReference type="InterPro" id="IPR022896">
    <property type="entry name" value="TrioseP_Isoase_bac/euk"/>
</dbReference>
<evidence type="ECO:0000256" key="12">
    <source>
        <dbReference type="ARBA" id="ARBA00010550"/>
    </source>
</evidence>
<dbReference type="InterPro" id="IPR016066">
    <property type="entry name" value="A-D-PHexomutase_CS"/>
</dbReference>
<dbReference type="Pfam" id="PF22042">
    <property type="entry name" value="EF-G_D2"/>
    <property type="match status" value="1"/>
</dbReference>
<dbReference type="Pfam" id="PF02879">
    <property type="entry name" value="PGM_PMM_II"/>
    <property type="match status" value="1"/>
</dbReference>
<dbReference type="Pfam" id="PF13184">
    <property type="entry name" value="KH_NusA_1st"/>
    <property type="match status" value="1"/>
</dbReference>
<dbReference type="GO" id="GO:0006402">
    <property type="term" value="P:mRNA catabolic process"/>
    <property type="evidence" value="ECO:0007669"/>
    <property type="project" value="InterPro"/>
</dbReference>
<dbReference type="InterPro" id="IPR005936">
    <property type="entry name" value="FtsH"/>
</dbReference>
<evidence type="ECO:0000256" key="24">
    <source>
        <dbReference type="ARBA" id="ARBA00022723"/>
    </source>
</evidence>
<dbReference type="InterPro" id="IPR036259">
    <property type="entry name" value="MFS_trans_sf"/>
</dbReference>
<dbReference type="InterPro" id="IPR005843">
    <property type="entry name" value="A-D-PHexomutase_C"/>
</dbReference>
<dbReference type="SUPFAM" id="SSF54791">
    <property type="entry name" value="Eukaryotic type KH-domain (KH-domain type I)"/>
    <property type="match status" value="1"/>
</dbReference>
<comment type="subcellular location">
    <subcellularLocation>
        <location evidence="5">Cytoplasm</location>
    </subcellularLocation>
    <subcellularLocation>
        <location evidence="4">Membrane</location>
        <topology evidence="4">Multi-pass membrane protein</topology>
    </subcellularLocation>
</comment>
<keyword evidence="27" id="KW-0889">Transcription antitermination</keyword>
<dbReference type="PROSITE" id="PS01176">
    <property type="entry name" value="IF2"/>
    <property type="match status" value="1"/>
</dbReference>
<dbReference type="SUPFAM" id="SSF51351">
    <property type="entry name" value="Triosephosphate isomerase (TIM)"/>
    <property type="match status" value="1"/>
</dbReference>
<dbReference type="InterPro" id="IPR015848">
    <property type="entry name" value="PNPase_PH_RNA-bd_bac/org-type"/>
</dbReference>
<dbReference type="SUPFAM" id="SSF55666">
    <property type="entry name" value="Ribonuclease PH domain 2-like"/>
    <property type="match status" value="2"/>
</dbReference>
<keyword evidence="29" id="KW-0067">ATP-binding</keyword>
<feature type="transmembrane region" description="Helical" evidence="45">
    <location>
        <begin position="1896"/>
        <end position="1915"/>
    </location>
</feature>
<feature type="compositionally biased region" description="Basic and acidic residues" evidence="44">
    <location>
        <begin position="2823"/>
        <end position="2832"/>
    </location>
</feature>
<dbReference type="PROSITE" id="PS00710">
    <property type="entry name" value="PGM_PMM"/>
    <property type="match status" value="1"/>
</dbReference>
<dbReference type="GO" id="GO:0006353">
    <property type="term" value="P:DNA-templated transcription termination"/>
    <property type="evidence" value="ECO:0007669"/>
    <property type="project" value="UniProtKB-KW"/>
</dbReference>
<dbReference type="HAMAP" id="MF_00147_B">
    <property type="entry name" value="TIM_B"/>
    <property type="match status" value="1"/>
</dbReference>
<dbReference type="Gene3D" id="3.40.120.10">
    <property type="entry name" value="Alpha-D-Glucose-1,6-Bisphosphate, subunit A, domain 3"/>
    <property type="match status" value="3"/>
</dbReference>
<dbReference type="InterPro" id="IPR036555">
    <property type="entry name" value="NusA_N_sf"/>
</dbReference>
<feature type="compositionally biased region" description="Basic and acidic residues" evidence="44">
    <location>
        <begin position="1673"/>
        <end position="1693"/>
    </location>
</feature>
<evidence type="ECO:0000256" key="8">
    <source>
        <dbReference type="ARBA" id="ARBA00007733"/>
    </source>
</evidence>
<dbReference type="CDD" id="cd02134">
    <property type="entry name" value="KH-II_NusA_rpt1"/>
    <property type="match status" value="1"/>
</dbReference>
<evidence type="ECO:0000256" key="35">
    <source>
        <dbReference type="ARBA" id="ARBA00023049"/>
    </source>
</evidence>
<dbReference type="Pfam" id="PF00013">
    <property type="entry name" value="KH_1"/>
    <property type="match status" value="1"/>
</dbReference>
<feature type="transmembrane region" description="Helical" evidence="45">
    <location>
        <begin position="1533"/>
        <end position="1552"/>
    </location>
</feature>
<keyword evidence="38" id="KW-0804">Transcription</keyword>
<keyword evidence="17" id="KW-0963">Cytoplasm</keyword>
<dbReference type="InterPro" id="IPR020861">
    <property type="entry name" value="Triosephosphate_isomerase_AS"/>
</dbReference>
<comment type="catalytic activity">
    <reaction evidence="1">
        <text>6-hydroxymethyl-7,8-dihydropterin + ATP = (7,8-dihydropterin-6-yl)methyl diphosphate + AMP + H(+)</text>
        <dbReference type="Rhea" id="RHEA:11412"/>
        <dbReference type="ChEBI" id="CHEBI:15378"/>
        <dbReference type="ChEBI" id="CHEBI:30616"/>
        <dbReference type="ChEBI" id="CHEBI:44841"/>
        <dbReference type="ChEBI" id="CHEBI:72950"/>
        <dbReference type="ChEBI" id="CHEBI:456215"/>
        <dbReference type="EC" id="2.7.6.3"/>
    </reaction>
</comment>
<dbReference type="FunFam" id="3.30.230.70:FF:000002">
    <property type="entry name" value="Polyribonucleotide nucleotidyltransferase"/>
    <property type="match status" value="1"/>
</dbReference>
<keyword evidence="32" id="KW-0648">Protein biosynthesis</keyword>
<evidence type="ECO:0000259" key="46">
    <source>
        <dbReference type="PROSITE" id="PS50126"/>
    </source>
</evidence>
<evidence type="ECO:0000256" key="41">
    <source>
        <dbReference type="ARBA" id="ARBA00025162"/>
    </source>
</evidence>
<feature type="compositionally biased region" description="Basic and acidic residues" evidence="44">
    <location>
        <begin position="2745"/>
        <end position="2807"/>
    </location>
</feature>
<evidence type="ECO:0000256" key="29">
    <source>
        <dbReference type="ARBA" id="ARBA00022840"/>
    </source>
</evidence>
<evidence type="ECO:0000256" key="31">
    <source>
        <dbReference type="ARBA" id="ARBA00022884"/>
    </source>
</evidence>
<dbReference type="GO" id="GO:0004176">
    <property type="term" value="F:ATP-dependent peptidase activity"/>
    <property type="evidence" value="ECO:0007669"/>
    <property type="project" value="InterPro"/>
</dbReference>
<dbReference type="Gene3D" id="3.30.230.70">
    <property type="entry name" value="GHMP Kinase, N-terminal domain"/>
    <property type="match status" value="2"/>
</dbReference>
<evidence type="ECO:0000256" key="11">
    <source>
        <dbReference type="ARBA" id="ARBA00010231"/>
    </source>
</evidence>
<comment type="caution">
    <text evidence="50">The sequence shown here is derived from an EMBL/GenBank/DDBJ whole genome shotgun (WGS) entry which is preliminary data.</text>
</comment>
<dbReference type="Pfam" id="PF26594">
    <property type="entry name" value="KH_NusA_2nd"/>
    <property type="match status" value="1"/>
</dbReference>
<dbReference type="InterPro" id="IPR020103">
    <property type="entry name" value="PsdUridine_synth_cat_dom_sf"/>
</dbReference>
<evidence type="ECO:0000256" key="21">
    <source>
        <dbReference type="ARBA" id="ARBA00022679"/>
    </source>
</evidence>
<dbReference type="InterPro" id="IPR015847">
    <property type="entry name" value="ExoRNase_PH_dom2"/>
</dbReference>
<dbReference type="InterPro" id="IPR000238">
    <property type="entry name" value="RbfA"/>
</dbReference>
<feature type="compositionally biased region" description="Basic and acidic residues" evidence="44">
    <location>
        <begin position="2856"/>
        <end position="2865"/>
    </location>
</feature>
<dbReference type="InterPro" id="IPR035990">
    <property type="entry name" value="TIM_sf"/>
</dbReference>
<evidence type="ECO:0000256" key="39">
    <source>
        <dbReference type="ARBA" id="ARBA00023235"/>
    </source>
</evidence>
<dbReference type="PROSITE" id="PS00674">
    <property type="entry name" value="AAA"/>
    <property type="match status" value="1"/>
</dbReference>
<dbReference type="GO" id="GO:0004222">
    <property type="term" value="F:metalloendopeptidase activity"/>
    <property type="evidence" value="ECO:0007669"/>
    <property type="project" value="InterPro"/>
</dbReference>
<keyword evidence="21" id="KW-0808">Transferase</keyword>
<dbReference type="Pfam" id="PF08529">
    <property type="entry name" value="NusA_N"/>
    <property type="match status" value="1"/>
</dbReference>
<dbReference type="InterPro" id="IPR005225">
    <property type="entry name" value="Small_GTP-bd"/>
</dbReference>
<dbReference type="InterPro" id="IPR011701">
    <property type="entry name" value="MFS"/>
</dbReference>
<dbReference type="Pfam" id="PF01509">
    <property type="entry name" value="TruB_N"/>
    <property type="match status" value="1"/>
</dbReference>
<dbReference type="SUPFAM" id="SSF55120">
    <property type="entry name" value="Pseudouridine synthase"/>
    <property type="match status" value="1"/>
</dbReference>
<dbReference type="InterPro" id="IPR012162">
    <property type="entry name" value="PNPase"/>
</dbReference>
<dbReference type="Pfam" id="PF16198">
    <property type="entry name" value="TruB_C_2"/>
    <property type="match status" value="1"/>
</dbReference>
<dbReference type="FunFam" id="3.40.50.10050:FF:000001">
    <property type="entry name" value="Translation initiation factor IF-2"/>
    <property type="match status" value="1"/>
</dbReference>
<dbReference type="InterPro" id="IPR058582">
    <property type="entry name" value="KH_NusA_2nd"/>
</dbReference>
<dbReference type="SUPFAM" id="SSF55957">
    <property type="entry name" value="Phosphoglucomutase, C-terminal domain"/>
    <property type="match status" value="1"/>
</dbReference>
<dbReference type="InterPro" id="IPR014780">
    <property type="entry name" value="tRNA_psdUridine_synth_TruB"/>
</dbReference>
<keyword evidence="18" id="KW-0396">Initiation factor</keyword>
<keyword evidence="22 45" id="KW-0812">Transmembrane</keyword>
<dbReference type="FunFam" id="3.40.50.300:FF:000001">
    <property type="entry name" value="ATP-dependent zinc metalloprotease FtsH"/>
    <property type="match status" value="1"/>
</dbReference>
<dbReference type="PROSITE" id="PS50972">
    <property type="entry name" value="PTERIN_BINDING"/>
    <property type="match status" value="1"/>
</dbReference>
<dbReference type="CDD" id="cd19501">
    <property type="entry name" value="RecA-like_FtsH"/>
    <property type="match status" value="1"/>
</dbReference>
<dbReference type="PROSITE" id="PS00793">
    <property type="entry name" value="DHPS_2"/>
    <property type="match status" value="1"/>
</dbReference>
<dbReference type="InterPro" id="IPR005841">
    <property type="entry name" value="Alpha-D-phosphohexomutase_SF"/>
</dbReference>
<dbReference type="SUPFAM" id="SSF50249">
    <property type="entry name" value="Nucleic acid-binding proteins"/>
    <property type="match status" value="2"/>
</dbReference>
<dbReference type="SUPFAM" id="SSF47794">
    <property type="entry name" value="Rad51 N-terminal domain-like"/>
    <property type="match status" value="2"/>
</dbReference>
<evidence type="ECO:0000256" key="23">
    <source>
        <dbReference type="ARBA" id="ARBA00022695"/>
    </source>
</evidence>
<dbReference type="Pfam" id="PF11987">
    <property type="entry name" value="IF-2"/>
    <property type="match status" value="1"/>
</dbReference>
<dbReference type="NCBIfam" id="TIGR00487">
    <property type="entry name" value="IF-2"/>
    <property type="match status" value="1"/>
</dbReference>
<dbReference type="SMART" id="SM00322">
    <property type="entry name" value="KH"/>
    <property type="match status" value="3"/>
</dbReference>
<dbReference type="CDD" id="cd05802">
    <property type="entry name" value="GlmM"/>
    <property type="match status" value="1"/>
</dbReference>
<dbReference type="Gene3D" id="3.40.50.150">
    <property type="entry name" value="Vaccinia Virus protein VP39"/>
    <property type="match status" value="1"/>
</dbReference>
<dbReference type="InterPro" id="IPR016055">
    <property type="entry name" value="A-D-PHexomutase_a/b/a-I/II/III"/>
</dbReference>
<dbReference type="InterPro" id="IPR011546">
    <property type="entry name" value="Pept_M41_FtsH_extracell"/>
</dbReference>
<feature type="domain" description="S1 motif" evidence="46">
    <location>
        <begin position="2285"/>
        <end position="2350"/>
    </location>
</feature>
<feature type="transmembrane region" description="Helical" evidence="45">
    <location>
        <begin position="1614"/>
        <end position="1633"/>
    </location>
</feature>
<dbReference type="NCBIfam" id="TIGR00231">
    <property type="entry name" value="small_GTP"/>
    <property type="match status" value="1"/>
</dbReference>
<evidence type="ECO:0000256" key="22">
    <source>
        <dbReference type="ARBA" id="ARBA00022692"/>
    </source>
</evidence>
<dbReference type="HAMAP" id="MF_01554_B">
    <property type="entry name" value="GlmM_B"/>
    <property type="match status" value="1"/>
</dbReference>
<dbReference type="InterPro" id="IPR002501">
    <property type="entry name" value="PsdUridine_synth_N"/>
</dbReference>
<dbReference type="InterPro" id="IPR006847">
    <property type="entry name" value="IF2_N"/>
</dbReference>
<dbReference type="SMART" id="SM00316">
    <property type="entry name" value="S1"/>
    <property type="match status" value="2"/>
</dbReference>
<dbReference type="Gene3D" id="2.30.130.10">
    <property type="entry name" value="PUA domain"/>
    <property type="match status" value="1"/>
</dbReference>
<dbReference type="SMART" id="SM00382">
    <property type="entry name" value="AAA"/>
    <property type="match status" value="1"/>
</dbReference>
<dbReference type="PROSITE" id="PS50850">
    <property type="entry name" value="MFS"/>
    <property type="match status" value="1"/>
</dbReference>
<dbReference type="Pfam" id="PF01138">
    <property type="entry name" value="RNase_PH"/>
    <property type="match status" value="2"/>
</dbReference>
<dbReference type="GO" id="GO:0032259">
    <property type="term" value="P:methylation"/>
    <property type="evidence" value="ECO:0007669"/>
    <property type="project" value="InterPro"/>
</dbReference>
<keyword evidence="24" id="KW-0479">Metal-binding</keyword>
<dbReference type="Pfam" id="PF07690">
    <property type="entry name" value="MFS_1"/>
    <property type="match status" value="1"/>
</dbReference>
<evidence type="ECO:0000313" key="51">
    <source>
        <dbReference type="Proteomes" id="UP000601435"/>
    </source>
</evidence>
<dbReference type="FunFam" id="3.30.300.20:FF:000005">
    <property type="entry name" value="Transcription termination/antitermination protein NusA"/>
    <property type="match status" value="1"/>
</dbReference>
<evidence type="ECO:0000256" key="33">
    <source>
        <dbReference type="ARBA" id="ARBA00022989"/>
    </source>
</evidence>
<dbReference type="GO" id="GO:0000287">
    <property type="term" value="F:magnesium ion binding"/>
    <property type="evidence" value="ECO:0007669"/>
    <property type="project" value="InterPro"/>
</dbReference>
<dbReference type="NCBIfam" id="TIGR00431">
    <property type="entry name" value="TruB"/>
    <property type="match status" value="1"/>
</dbReference>
<dbReference type="GO" id="GO:0004654">
    <property type="term" value="F:polyribonucleotide nucleotidyltransferase activity"/>
    <property type="evidence" value="ECO:0007669"/>
    <property type="project" value="UniProtKB-EC"/>
</dbReference>
<evidence type="ECO:0000256" key="25">
    <source>
        <dbReference type="ARBA" id="ARBA00022741"/>
    </source>
</evidence>
<keyword evidence="34" id="KW-0805">Transcription regulation</keyword>
<dbReference type="InterPro" id="IPR015946">
    <property type="entry name" value="KH_dom-like_a/b"/>
</dbReference>
<dbReference type="CDD" id="cd11363">
    <property type="entry name" value="RNase_PH_PNPase_1"/>
    <property type="match status" value="1"/>
</dbReference>
<dbReference type="InterPro" id="IPR032819">
    <property type="entry name" value="TruB_C"/>
</dbReference>
<dbReference type="InterPro" id="IPR023799">
    <property type="entry name" value="RbfA_dom_sf"/>
</dbReference>
<dbReference type="Pfam" id="PF04760">
    <property type="entry name" value="IF2_N"/>
    <property type="match status" value="1"/>
</dbReference>
<dbReference type="InterPro" id="IPR036612">
    <property type="entry name" value="KH_dom_type_1_sf"/>
</dbReference>
<dbReference type="GO" id="GO:0004807">
    <property type="term" value="F:triose-phosphate isomerase activity"/>
    <property type="evidence" value="ECO:0007669"/>
    <property type="project" value="InterPro"/>
</dbReference>
<dbReference type="GO" id="GO:0010304">
    <property type="term" value="P:PSII associated light-harvesting complex II catabolic process"/>
    <property type="evidence" value="ECO:0007669"/>
    <property type="project" value="UniProtKB-ARBA"/>
</dbReference>
<feature type="transmembrane region" description="Helical" evidence="45">
    <location>
        <begin position="1737"/>
        <end position="1755"/>
    </location>
</feature>
<evidence type="ECO:0000256" key="30">
    <source>
        <dbReference type="ARBA" id="ARBA00022842"/>
    </source>
</evidence>
<evidence type="ECO:0000259" key="48">
    <source>
        <dbReference type="PROSITE" id="PS50972"/>
    </source>
</evidence>
<dbReference type="SUPFAM" id="SSF53738">
    <property type="entry name" value="Phosphoglucomutase, first 3 domains"/>
    <property type="match status" value="3"/>
</dbReference>
<feature type="domain" description="S1 motif" evidence="46">
    <location>
        <begin position="4398"/>
        <end position="4466"/>
    </location>
</feature>
<feature type="transmembrane region" description="Helical" evidence="45">
    <location>
        <begin position="1639"/>
        <end position="1660"/>
    </location>
</feature>
<dbReference type="PANTHER" id="PTHR11252">
    <property type="entry name" value="POLYRIBONUCLEOTIDE NUCLEOTIDYLTRANSFERASE"/>
    <property type="match status" value="1"/>
</dbReference>
<evidence type="ECO:0000256" key="34">
    <source>
        <dbReference type="ARBA" id="ARBA00023015"/>
    </source>
</evidence>
<feature type="transmembrane region" description="Helical" evidence="45">
    <location>
        <begin position="1767"/>
        <end position="1785"/>
    </location>
</feature>
<dbReference type="Pfam" id="PF02033">
    <property type="entry name" value="RBFA"/>
    <property type="match status" value="1"/>
</dbReference>
<dbReference type="Gene3D" id="2.40.50.140">
    <property type="entry name" value="Nucleic acid-binding proteins"/>
    <property type="match status" value="2"/>
</dbReference>
<dbReference type="InterPro" id="IPR029063">
    <property type="entry name" value="SAM-dependent_MTases_sf"/>
</dbReference>
<dbReference type="Gene3D" id="3.30.310.50">
    <property type="entry name" value="Alpha-D-phosphohexomutase, C-terminal domain"/>
    <property type="match status" value="1"/>
</dbReference>
<dbReference type="NCBIfam" id="NF008805">
    <property type="entry name" value="PRK11824.1"/>
    <property type="match status" value="1"/>
</dbReference>
<dbReference type="Pfam" id="PF02880">
    <property type="entry name" value="PGM_PMM_III"/>
    <property type="match status" value="1"/>
</dbReference>
<dbReference type="Pfam" id="PF17862">
    <property type="entry name" value="AAA_lid_3"/>
    <property type="match status" value="1"/>
</dbReference>
<dbReference type="NCBIfam" id="TIGR01496">
    <property type="entry name" value="DHPS"/>
    <property type="match status" value="1"/>
</dbReference>
<dbReference type="PROSITE" id="PS50126">
    <property type="entry name" value="S1"/>
    <property type="match status" value="2"/>
</dbReference>
<dbReference type="InterPro" id="IPR001247">
    <property type="entry name" value="ExoRNase_PH_dom1"/>
</dbReference>
<keyword evidence="36" id="KW-0342">GTP-binding</keyword>
<dbReference type="InterPro" id="IPR006352">
    <property type="entry name" value="GlmM_bact"/>
</dbReference>
<dbReference type="NCBIfam" id="TIGR03591">
    <property type="entry name" value="polynuc_phos"/>
    <property type="match status" value="1"/>
</dbReference>
<dbReference type="SUPFAM" id="SSF51717">
    <property type="entry name" value="Dihydropteroate synthetase-like"/>
    <property type="match status" value="1"/>
</dbReference>
<dbReference type="InterPro" id="IPR036925">
    <property type="entry name" value="TIF_IF2_dom3_sf"/>
</dbReference>
<dbReference type="InterPro" id="IPR027408">
    <property type="entry name" value="PNPase/RNase_PH_dom_sf"/>
</dbReference>
<evidence type="ECO:0000256" key="36">
    <source>
        <dbReference type="ARBA" id="ARBA00023134"/>
    </source>
</evidence>
<evidence type="ECO:0000256" key="19">
    <source>
        <dbReference type="ARBA" id="ARBA00022553"/>
    </source>
</evidence>
<dbReference type="FunFam" id="3.30.300.20:FF:000002">
    <property type="entry name" value="Transcription termination/antitermination protein NusA"/>
    <property type="match status" value="1"/>
</dbReference>
<dbReference type="EC" id="2.7.7.8" evidence="14"/>
<comment type="subunit">
    <text evidence="13">Homodimer.</text>
</comment>
<dbReference type="OrthoDB" id="448234at2759"/>
<dbReference type="InterPro" id="IPR020568">
    <property type="entry name" value="Ribosomal_Su5_D2-typ_SF"/>
</dbReference>
<feature type="transmembrane region" description="Helical" evidence="45">
    <location>
        <begin position="1825"/>
        <end position="1844"/>
    </location>
</feature>
<dbReference type="InterPro" id="IPR013575">
    <property type="entry name" value="IF2_assoc_dom_bac"/>
</dbReference>
<dbReference type="PROSITE" id="PS00171">
    <property type="entry name" value="TIM_1"/>
    <property type="match status" value="1"/>
</dbReference>
<evidence type="ECO:0000256" key="6">
    <source>
        <dbReference type="ARBA" id="ARBA00007404"/>
    </source>
</evidence>
<dbReference type="HAMAP" id="MF_00100_B">
    <property type="entry name" value="IF_2_B"/>
    <property type="match status" value="1"/>
</dbReference>
<dbReference type="Pfam" id="PF03725">
    <property type="entry name" value="RNase_PH_C"/>
    <property type="match status" value="2"/>
</dbReference>
<dbReference type="InterPro" id="IPR036345">
    <property type="entry name" value="ExoRNase_PH_dom2_sf"/>
</dbReference>
<keyword evidence="23" id="KW-0548">Nucleotidyltransferase</keyword>
<dbReference type="EC" id="5.4.99.25" evidence="15"/>
<dbReference type="HAMAP" id="MF_01595">
    <property type="entry name" value="PNPase"/>
    <property type="match status" value="1"/>
</dbReference>
<dbReference type="CDD" id="cd02393">
    <property type="entry name" value="KH-I_PNPase"/>
    <property type="match status" value="1"/>
</dbReference>
<dbReference type="GO" id="GO:0016020">
    <property type="term" value="C:membrane"/>
    <property type="evidence" value="ECO:0007669"/>
    <property type="project" value="UniProtKB-SubCell"/>
</dbReference>
<dbReference type="FunFam" id="1.20.58.760:FF:000001">
    <property type="entry name" value="ATP-dependent zinc metalloprotease FtsH"/>
    <property type="match status" value="1"/>
</dbReference>
<dbReference type="Gene3D" id="1.10.8.60">
    <property type="match status" value="1"/>
</dbReference>
<dbReference type="Gene3D" id="3.30.720.210">
    <property type="match status" value="1"/>
</dbReference>
<dbReference type="Proteomes" id="UP000601435">
    <property type="component" value="Unassembled WGS sequence"/>
</dbReference>
<comment type="similarity">
    <text evidence="11">Belongs to the phosphohexose mutase family.</text>
</comment>
<dbReference type="SUPFAM" id="SSF54814">
    <property type="entry name" value="Prokaryotic type KH domain (KH-domain type II)"/>
    <property type="match status" value="2"/>
</dbReference>
<dbReference type="SUPFAM" id="SSF52540">
    <property type="entry name" value="P-loop containing nucleoside triphosphate hydrolases"/>
    <property type="match status" value="2"/>
</dbReference>
<comment type="cofactor">
    <cofactor evidence="3">
        <name>Zn(2+)</name>
        <dbReference type="ChEBI" id="CHEBI:29105"/>
    </cofactor>
</comment>
<dbReference type="GO" id="GO:0001522">
    <property type="term" value="P:pseudouridine synthesis"/>
    <property type="evidence" value="ECO:0007669"/>
    <property type="project" value="InterPro"/>
</dbReference>
<dbReference type="GO" id="GO:0031564">
    <property type="term" value="P:transcription antitermination"/>
    <property type="evidence" value="ECO:0007669"/>
    <property type="project" value="UniProtKB-KW"/>
</dbReference>
<dbReference type="InterPro" id="IPR000642">
    <property type="entry name" value="Peptidase_M41"/>
</dbReference>
<dbReference type="GO" id="GO:0009396">
    <property type="term" value="P:folic acid-containing compound biosynthetic process"/>
    <property type="evidence" value="ECO:0007669"/>
    <property type="project" value="InterPro"/>
</dbReference>
<sequence length="4484" mass="484141">MAKRTKSSSRWLQRQNKDYFVRAAQDQGQVSRAHFKLLQLDQRYKLIKPQARVLELGAAPGGWTQYLQDRLSKGLLIAVDPLPITAGMDTVVIEGRAGETEVDEAIEQALQGDTLDLVLSDMAPNISGVRAVDQARAMDLADTALLACHRWLKPRGAMAIKAFQGEGLDQWVKDLRRQFAKVTDNPLSDMGKNLLLWLIIAAVLLTVFNNFNVEPQQEPVAYSEFVKAVNAGQIREAQIQGDKITALDGSGNRMVVVWPQNDDKLISELIDNNVVTTVLEPEKQSFWSQLLIASFPILIIIAVFMLFMRQMQGGGSGRGGPMAFGRSKAKLLSEDQIKTTFADVAGVDEAKEEVQELVEFLRDPGKFQRLGGHIPRGVLMVGQPGTGKTLLAKAIAGEAKVPFFSISGSDFVEMFVGVGASRVRDMFEQAKKQSPCIIFIDEIDAVGRHRGAGLGGGHDEREQTLNQLLVEMDGFEANDGIIVIAATNRPDVLDPALLRPGRFDRQVVVGLPDIRGREQIVKVHMRKVPLADDVEPGIIARGTPGFSGADLANLVNEAALFAARGGKRLVSMEEFDKAKDKIMMGAERKSMVMSEKEKRNTAYHEAGHAIIGRLMPDHDPVYKVSIIPRGRALGVTMFLPEEDRYSLTRQGIRSQICSLFGGRIAEEMILGPEYVTTGASNDIERATSLARSMVTKWGLSERLGPLKYDEDDNEVFLGMSAGVKPKALSDDTAKAIDEEVRSIIDTCYATAHDMLEENIDKLHSMADALMEFETIGVEQIDDIMAGAKPRAPTDYEPKHVVCTLLCGGKTLTFEHPRIMGVLNITPDSFSDGGKLFQDHGVDLSGVQAVAQQMIEEGANVLDIGGESTRPGAQPVGVSQEMDRVIPVVEVLAQLDTIVSVDTRHAPVAAAAIAAGAHMINDVSAGGDPDMLSTVAASQVGYAMMHMQGLPENMQLSPRYGDVIAEVGGYLKQRYLACLQAGIDGGRLMLDPGFGFGKTLAHNLQLLDGLAQLKVSGVPLLVGLSRKSMLGTITGKTVEDRMAASVAAALLAVQRGPAHVIIGKDTRISGYMLESVLESGLVSAGANVSLIGPMPTPAIAYLTRTLRADAGVVISASHNPYYDNGIKFFDHLGNKLADDVEHEIEAQLGEEMACVDSDQLGRASRISDAAGRYIEFCKATVPRGFSLRGMRIVLDCAHGATYHVAPRVFEELGAEVELIGATPDGVNINDGCGSTHPEMLREKVLELRADVGIAFDGDGDRVLMVDSDGRLLDGDELIYMIASHRKVLGTLGGGVVGTVMSNLGLQQALEAQGIEFCRAKVGDRYVTEMLLNKGWLLGGETSGHVLCLDLASTGDAIVAALQALLPVVESSRSVAELVSGVVKLPQIMVNVKVPDPAAVARSPALLSAISVKEAGLADRGRILVRASGTEPLLRVMVEGEDADNSVTRLQTDWPFPAARTPFFYGWVIAAVSTLGFLCSVPGQTMGMAVFADTFIAEFGLTRTELSTAYLFGTVASAFTLPRAGRWYDQWGARVMLVAAPAFLGIMLVLISGIDWLAGLLVGVFALPLAWITFPLILLGYFGVRFSGQGVLTSASRNVLLVWFEKRRGLVSGLRGVFVSLGFSISPLILAWMIDAFGWRGALWVMALVVGVGFTTIALFTVRDHPHVAGLTPDGDARSDNHSDQHSKSLPERTASDAKRDPVFWIYSAALSMHALFGTAVTFHIVAIFEEAGRDRVEAFAYFLPQAVVSLSVNLVASALADYCRLKPLLIVMLLMFLVGAYGITQLHTEEGYWLLVLGFGAGGGLWGVLSNLAFIRQFGALHLGEISGLNTAITVFASAIGPVAFSLANDTFGSFDAAAVGCIFGLVVLLLVAILLPQPLDRAFADALQMDDRVDAVWFPPALYLGAAVAVAPQGLACGVQDIGTAASGPHTGEIAAEMVADVGGSWTIVGHSERRLAQNEGDDLVGTKTAAALRGGLNPIVCVGETAAERDAGHEKIVVQRQLEAVLDRIDHAQLGKIAIGYEPVWAIGTGVTASPEQAQEMHEFVRQLLTEVNAQMAAQIRIVYGGSVKPENAADIFAQQDIDGGLVGGASLNAADFTAIIDAAAQVISSAYTLEVSSPGMDRLLFKEEQFADSAGEQDSMAIVQIEDEEFLLPLENIQKARVPREVIFEAIESALAMATKKRYGEQQEFRVAIDRETGEYDTFRTWTIVNYEDEEEPNPAAQFSLEAAVEMDPEAKLGDVIEEQVESVEFGRIAAQTAKQVIVQKVREAERAQVVEAYLPRMNELISATVKKLGRDSVIVDLGNNAEGILTREHLIPRETFRVGDRLRALLTEIRPENRGPQLILSRTSPQMLIELFKVEVPEIAEDVIEIRGAARDPGSRAKIAVKTNDGRIDPVGACVGMRGSRVQAVSGELAGERIDIVPWDDNPAQLTINAMAPAEVASIVLDEDTHSMDIAVTEENLAQAIGRGGQNVRLASDLCGWSLNIMTEAEASQKQEEESVKFIKDFMESLEVDEDVAGVLVEEGFTTLEEVAYVPIEEMMAIEGFDEEIVQELRNRAKDALLTKAIASEEALGDATPADDLLEMEGMTRPLAFKLAGNDVVTMEDLAELAIDELLEIEPELSEAEASVLILKAREPWFAEDADAAEAGLPHKTEDELVTEEQKKTLLAYLQKSHGASDSGERKITLKRKSSSTLKAGQGRAGRNVTVEVRRKRTYVKGGEAAAQPDADTPPAVADSSQAEAEAARIREEEAARAKANEDARNAEVERKAEAERKAEEERLKAEEAARQAEQERLAKEATEKSAAKPEAPADPAAAAAELQAKEQAEQKGGKRGKAKEKERRDAPGSRSGGGKGRRELSLKSERRTKRRPSHRQSALHVETQGGEFKPTEFISREVEVGEVNSVADLASRMAIKASEVIKTLMGMGVMATINQTLDQDTATLVVEEMGHKVKVVSDDVLEEKLEASLKIEGDTEPRAPVVTVMGHVDHGKTSLLDYIRHTRVTSGEAGGITQHIGAYSVETKGGQVTFIDTPGHAAFTSMRARGAKVTDIVILVVAADDGVMPQTEEAIQHAKAAEVPIIVAINKCDLESADPDRVTNELAAKDVVPEEWGGDTQFVKVSAITGEGVDRLLEAIVLQSEIMELGAIAEAPGQGVVIESRLDRGRGPVATVLVQNGSLKQGDVIIAGECFGRVRAMLDDTGQPTKSVGPSQPVEVLGLNGTPAAGDDFSVATDERSARELAEFRADKSQERRQATQQAAKLDNMFANMVEGEKRILKLVIKGDVRGSLEAIIQALADLGNDEVGVQVLGSGVGGISESDATMAVTYGAAVFGFNVRADKAAKTLLEKEGIDLRYYSVIYELIDDVRAALSGMLSPEIREEIVGIAEVRDVFRSPRYGAIAGCMVTEGSVHRNKPIRVLRDNVVIYEGELESLRRFKDDVNDVRAGTECGIGVRNYNDVHLKVADFIRDEVARIIAFEMRDPRVGSFVSVNDVKVSKDLSYAEIYVSSLQVNEPAEQEALIKVLNGPRIEKLIGTAMASVPANDSDEDGISSSDAVQQVKRLYGAQKVGHTGSLDPLATGVLPMCFGEATKFSQYLLASDKKYWTRIKLGVATDTGDADGDVLETRPADHISAVDVEAALPTFRGEIQQVPSMYSALKHNGQPLYKLARQGIEVEREARCISVFSNELAGFSNADGVVEVELEIHCSKGTYIRTIAEELGAQLGVGAHVTALHRRAAGPYTEQDMVEIDELGKLRDEDVSLDKFLRPIASTVGQWPEDNLFLGVGEVLDDGRVAPRRLVEITMALEATNKAEIIKEYQLEEGDTGSPEVQDFFPLTVNYQEKTYAAGKIPGGFFRREGRPSEKETLTCRLIDRPIRPLFPKGFMNEVQVVCTVMSTDKDQDPDIAAMIGTSAALGISGIPFAGPIGAARVGYVDGNYVLNPGYEALKESMLTMTVAGTESAVLMVESEAQELSEDEMLGAVLFGHQEMQVIISAVNELVAEAGKPKWDWQPEPSNEDLLTKVSDVAKAGLGEAYRIVDKMDRQVAVKELRSKVVEQLAGEGSDLDADDIAEMFYKVEKNLVRQRVINGEPRIDGRDLRTVRPISVEVGVLPKAHGSALFTRGETQAIVVATLGTLRDAAIVDALEGTFKDQFMLHYNFPPYSVGEAGFMSGPKRREIGHGRLARRGVASSLPDTEGFPYTIRVVSEITESNGSSSMASVCGTSLALMDAGVPVKMPVAGVAMGLVKEGNKYAVLTDILGDEDHLGDMDFKVAGSQKGVTALQMDIKIDGITEEIMEAALQQAHEARLHILGEMNKVISEPRAELSDNAPAMTTVKVHPDKIRDVIGKGGATIRGIVEETGAEVDIDDDGTVRIYADTAEAKNAAVARVQEIVAEAEVGRIYHGKVERIVDFGAFVNILPGKDGLLHISQIADERVENVTDYLKEGEEVDVVVLDVDQRGRIKLSIKELSKYQDEGSADAEAAEG</sequence>
<dbReference type="NCBIfam" id="TIGR01954">
    <property type="entry name" value="nusA_Cterm_rpt"/>
    <property type="match status" value="1"/>
</dbReference>
<keyword evidence="19" id="KW-0597">Phosphoprotein</keyword>
<dbReference type="InterPro" id="IPR000795">
    <property type="entry name" value="T_Tr_GTP-bd_dom"/>
</dbReference>
<dbReference type="GO" id="GO:0004156">
    <property type="term" value="F:dihydropteroate synthase activity"/>
    <property type="evidence" value="ECO:0007669"/>
    <property type="project" value="InterPro"/>
</dbReference>
<dbReference type="HAMAP" id="MF_01080">
    <property type="entry name" value="TruB_bact"/>
    <property type="match status" value="1"/>
</dbReference>
<keyword evidence="35" id="KW-0482">Metalloprotease</keyword>
<keyword evidence="51" id="KW-1185">Reference proteome</keyword>
<dbReference type="GO" id="GO:0003848">
    <property type="term" value="F:2-amino-4-hydroxy-6-hydroxymethyldihydropteridine diphosphokinase activity"/>
    <property type="evidence" value="ECO:0007669"/>
    <property type="project" value="UniProtKB-EC"/>
</dbReference>
<evidence type="ECO:0000256" key="1">
    <source>
        <dbReference type="ARBA" id="ARBA00000198"/>
    </source>
</evidence>
<evidence type="ECO:0000256" key="4">
    <source>
        <dbReference type="ARBA" id="ARBA00004141"/>
    </source>
</evidence>
<dbReference type="InterPro" id="IPR015240">
    <property type="entry name" value="tRNA_sdUridine_synth_fam1_C"/>
</dbReference>
<dbReference type="InterPro" id="IPR013785">
    <property type="entry name" value="Aldolase_TIM"/>
</dbReference>
<dbReference type="FunFam" id="2.40.50.140:FF:000023">
    <property type="entry name" value="Polyribonucleotide nucleotidyltransferase"/>
    <property type="match status" value="1"/>
</dbReference>
<dbReference type="GO" id="GO:0008033">
    <property type="term" value="P:tRNA processing"/>
    <property type="evidence" value="ECO:0007669"/>
    <property type="project" value="UniProtKB-KW"/>
</dbReference>
<dbReference type="CDD" id="cd03702">
    <property type="entry name" value="IF2_mtIF2_II"/>
    <property type="match status" value="1"/>
</dbReference>
<evidence type="ECO:0000256" key="43">
    <source>
        <dbReference type="PROSITE-ProRule" id="PRU00117"/>
    </source>
</evidence>
<dbReference type="SUPFAM" id="SSF50447">
    <property type="entry name" value="Translation proteins"/>
    <property type="match status" value="2"/>
</dbReference>
<comment type="similarity">
    <text evidence="9">Belongs to the pseudouridine synthase TruB family.</text>
</comment>
<dbReference type="CDD" id="cd00311">
    <property type="entry name" value="TIM"/>
    <property type="match status" value="1"/>
</dbReference>
<comment type="similarity">
    <text evidence="6">Belongs to the polyribonucleotide nucleotidyltransferase family.</text>
</comment>
<dbReference type="Gene3D" id="3.30.1370.10">
    <property type="entry name" value="K Homology domain, type 1"/>
    <property type="match status" value="1"/>
</dbReference>
<dbReference type="PROSITE" id="PS00792">
    <property type="entry name" value="DHPS_1"/>
    <property type="match status" value="1"/>
</dbReference>
<dbReference type="EMBL" id="CAJNJA010082362">
    <property type="protein sequence ID" value="CAE7932350.1"/>
    <property type="molecule type" value="Genomic_DNA"/>
</dbReference>
<dbReference type="HAMAP" id="MF_01458">
    <property type="entry name" value="FtsH"/>
    <property type="match status" value="1"/>
</dbReference>
<dbReference type="InterPro" id="IPR010214">
    <property type="entry name" value="Tscrpt_termin_fac_NusA_C_rpt"/>
</dbReference>
<dbReference type="GO" id="GO:0005829">
    <property type="term" value="C:cytosol"/>
    <property type="evidence" value="ECO:0007669"/>
    <property type="project" value="UniProtKB-ARBA"/>
</dbReference>
<dbReference type="Gene3D" id="1.10.150.20">
    <property type="entry name" value="5' to 3' exonuclease, C-terminal subdomain"/>
    <property type="match status" value="2"/>
</dbReference>
<comment type="pathway">
    <text evidence="40">Carbohydrate biosynthesis.</text>
</comment>
<keyword evidence="33 45" id="KW-1133">Transmembrane helix</keyword>
<evidence type="ECO:0000256" key="7">
    <source>
        <dbReference type="ARBA" id="ARBA00007422"/>
    </source>
</evidence>
<dbReference type="SUPFAM" id="SSF69705">
    <property type="entry name" value="Transcription factor NusA, N-terminal domain"/>
    <property type="match status" value="1"/>
</dbReference>
<dbReference type="GO" id="GO:0006364">
    <property type="term" value="P:rRNA processing"/>
    <property type="evidence" value="ECO:0007669"/>
    <property type="project" value="InterPro"/>
</dbReference>
<evidence type="ECO:0000256" key="18">
    <source>
        <dbReference type="ARBA" id="ARBA00022540"/>
    </source>
</evidence>
<dbReference type="InterPro" id="IPR006390">
    <property type="entry name" value="DHP_synth_dom"/>
</dbReference>
<dbReference type="FunFam" id="3.40.120.10:FF:000003">
    <property type="entry name" value="Phosphoglucosamine mutase"/>
    <property type="match status" value="1"/>
</dbReference>
<evidence type="ECO:0000256" key="15">
    <source>
        <dbReference type="ARBA" id="ARBA00012787"/>
    </source>
</evidence>
<comment type="similarity">
    <text evidence="8">Belongs to the TRAFAC class translation factor GTPase superfamily. Classic translation factor GTPase family. IF-2 subfamily.</text>
</comment>
<dbReference type="SUPFAM" id="SSF53335">
    <property type="entry name" value="S-adenosyl-L-methionine-dependent methyltransferases"/>
    <property type="match status" value="1"/>
</dbReference>
<dbReference type="InterPro" id="IPR003593">
    <property type="entry name" value="AAA+_ATPase"/>
</dbReference>
<dbReference type="CDD" id="cd22529">
    <property type="entry name" value="KH-II_NusA_rpt2"/>
    <property type="match status" value="1"/>
</dbReference>
<dbReference type="InterPro" id="IPR023115">
    <property type="entry name" value="TIF_IF2_dom3"/>
</dbReference>
<proteinExistence type="inferred from homology"/>
<dbReference type="FunFam" id="3.40.50.300:FF:000019">
    <property type="entry name" value="Translation initiation factor IF-2"/>
    <property type="match status" value="1"/>
</dbReference>
<dbReference type="NCBIfam" id="TIGR01455">
    <property type="entry name" value="glmM"/>
    <property type="match status" value="1"/>
</dbReference>
<dbReference type="InterPro" id="IPR004088">
    <property type="entry name" value="KH_dom_type_1"/>
</dbReference>
<keyword evidence="30" id="KW-0460">Magnesium</keyword>
<dbReference type="FunFam" id="2.40.30.10:FF:000008">
    <property type="entry name" value="Translation initiation factor IF-2"/>
    <property type="match status" value="1"/>
</dbReference>
<dbReference type="HAMAP" id="MF_00945_B">
    <property type="entry name" value="NusA_B"/>
    <property type="match status" value="1"/>
</dbReference>
<dbReference type="PROSITE" id="PS51440">
    <property type="entry name" value="TIM_2"/>
    <property type="match status" value="1"/>
</dbReference>
<keyword evidence="31 43" id="KW-0694">RNA-binding</keyword>
<evidence type="ECO:0000256" key="5">
    <source>
        <dbReference type="ARBA" id="ARBA00004496"/>
    </source>
</evidence>
<dbReference type="Pfam" id="PF01728">
    <property type="entry name" value="FtsJ"/>
    <property type="match status" value="1"/>
</dbReference>
<dbReference type="Pfam" id="PF00121">
    <property type="entry name" value="TIM"/>
    <property type="match status" value="1"/>
</dbReference>
<dbReference type="InterPro" id="IPR003029">
    <property type="entry name" value="S1_domain"/>
</dbReference>
<evidence type="ECO:0000313" key="50">
    <source>
        <dbReference type="EMBL" id="CAE7932350.1"/>
    </source>
</evidence>
<dbReference type="GO" id="GO:0003700">
    <property type="term" value="F:DNA-binding transcription factor activity"/>
    <property type="evidence" value="ECO:0007669"/>
    <property type="project" value="InterPro"/>
</dbReference>
<dbReference type="InterPro" id="IPR000652">
    <property type="entry name" value="Triosephosphate_isomerase"/>
</dbReference>
<dbReference type="Gene3D" id="3.20.20.70">
    <property type="entry name" value="Aldolase class I"/>
    <property type="match status" value="1"/>
</dbReference>
<dbReference type="GO" id="GO:0006508">
    <property type="term" value="P:proteolysis"/>
    <property type="evidence" value="ECO:0007669"/>
    <property type="project" value="UniProtKB-KW"/>
</dbReference>
<evidence type="ECO:0000256" key="44">
    <source>
        <dbReference type="SAM" id="MobiDB-lite"/>
    </source>
</evidence>
<dbReference type="CDD" id="cd01887">
    <property type="entry name" value="IF2_eIF5B"/>
    <property type="match status" value="1"/>
</dbReference>
<dbReference type="FunFam" id="3.30.230.70:FF:000001">
    <property type="entry name" value="Polyribonucleotide nucleotidyltransferase"/>
    <property type="match status" value="1"/>
</dbReference>
<dbReference type="InterPro" id="IPR041569">
    <property type="entry name" value="AAA_lid_3"/>
</dbReference>
<dbReference type="GO" id="GO:0008270">
    <property type="term" value="F:zinc ion binding"/>
    <property type="evidence" value="ECO:0007669"/>
    <property type="project" value="InterPro"/>
</dbReference>
<dbReference type="Pfam" id="PF00009">
    <property type="entry name" value="GTP_EFTU"/>
    <property type="match status" value="1"/>
</dbReference>
<evidence type="ECO:0000259" key="49">
    <source>
        <dbReference type="PROSITE" id="PS51722"/>
    </source>
</evidence>
<dbReference type="SUPFAM" id="SSF52156">
    <property type="entry name" value="Initiation factor IF2/eIF5b, domain 3"/>
    <property type="match status" value="1"/>
</dbReference>
<accession>A0A813BYE2</accession>
<evidence type="ECO:0000256" key="42">
    <source>
        <dbReference type="ARBA" id="ARBA00031451"/>
    </source>
</evidence>
<evidence type="ECO:0000256" key="32">
    <source>
        <dbReference type="ARBA" id="ARBA00022917"/>
    </source>
</evidence>
<feature type="region of interest" description="Disordered" evidence="44">
    <location>
        <begin position="2674"/>
        <end position="2885"/>
    </location>
</feature>
<dbReference type="SUPFAM" id="SSF140990">
    <property type="entry name" value="FtsH protease domain-like"/>
    <property type="match status" value="1"/>
</dbReference>
<keyword evidence="39" id="KW-0413">Isomerase</keyword>
<comment type="function">
    <text evidence="41">One of the essential components for the initiation of protein synthesis. Protects formylmethionyl-tRNA from spontaneous hydrolysis and promotes its binding to the 30S ribosomal subunits. Also involved in the hydrolysis of GTP during the formation of the 70S ribosomal complex.</text>
</comment>
<evidence type="ECO:0000256" key="16">
    <source>
        <dbReference type="ARBA" id="ARBA00022472"/>
    </source>
</evidence>
<evidence type="ECO:0000256" key="3">
    <source>
        <dbReference type="ARBA" id="ARBA00001947"/>
    </source>
</evidence>
<dbReference type="GO" id="GO:0160148">
    <property type="term" value="F:tRNA pseudouridine(55) synthase activity"/>
    <property type="evidence" value="ECO:0007669"/>
    <property type="project" value="UniProtKB-EC"/>
</dbReference>
<feature type="transmembrane region" description="Helical" evidence="45">
    <location>
        <begin position="286"/>
        <end position="308"/>
    </location>
</feature>
<evidence type="ECO:0000259" key="47">
    <source>
        <dbReference type="PROSITE" id="PS50850"/>
    </source>
</evidence>
<dbReference type="Gene3D" id="1.20.1250.20">
    <property type="entry name" value="MFS general substrate transporter like domains"/>
    <property type="match status" value="1"/>
</dbReference>
<dbReference type="CDD" id="cd00739">
    <property type="entry name" value="DHPS"/>
    <property type="match status" value="1"/>
</dbReference>
<dbReference type="NCBIfam" id="TIGR00419">
    <property type="entry name" value="tim"/>
    <property type="match status" value="1"/>
</dbReference>
<comment type="cofactor">
    <cofactor evidence="2">
        <name>Mg(2+)</name>
        <dbReference type="ChEBI" id="CHEBI:18420"/>
    </cofactor>
</comment>
<dbReference type="InterPro" id="IPR000178">
    <property type="entry name" value="TF_IF2_bacterial-like"/>
</dbReference>
<evidence type="ECO:0000256" key="28">
    <source>
        <dbReference type="ARBA" id="ARBA00022833"/>
    </source>
</evidence>
<dbReference type="GO" id="GO:0003924">
    <property type="term" value="F:GTPase activity"/>
    <property type="evidence" value="ECO:0007669"/>
    <property type="project" value="InterPro"/>
</dbReference>
<dbReference type="GO" id="GO:0022857">
    <property type="term" value="F:transmembrane transporter activity"/>
    <property type="evidence" value="ECO:0007669"/>
    <property type="project" value="InterPro"/>
</dbReference>
<evidence type="ECO:0000256" key="27">
    <source>
        <dbReference type="ARBA" id="ARBA00022814"/>
    </source>
</evidence>
<dbReference type="InterPro" id="IPR010213">
    <property type="entry name" value="TF_NusA"/>
</dbReference>
<evidence type="ECO:0000256" key="20">
    <source>
        <dbReference type="ARBA" id="ARBA00022670"/>
    </source>
</evidence>
<dbReference type="FunFam" id="1.10.150.20:FF:000018">
    <property type="entry name" value="Transcription termination/antitermination protein NusA"/>
    <property type="match status" value="1"/>
</dbReference>
<dbReference type="InterPro" id="IPR025249">
    <property type="entry name" value="TF_NusA_KH_1st"/>
</dbReference>
<dbReference type="Pfam" id="PF00809">
    <property type="entry name" value="Pterin_bind"/>
    <property type="match status" value="1"/>
</dbReference>
<feature type="transmembrane region" description="Helical" evidence="45">
    <location>
        <begin position="1462"/>
        <end position="1484"/>
    </location>
</feature>
<dbReference type="Pfam" id="PF08364">
    <property type="entry name" value="IF2_assoc"/>
    <property type="match status" value="1"/>
</dbReference>
<dbReference type="FunFam" id="2.40.30.10:FF:000007">
    <property type="entry name" value="Translation initiation factor IF-2"/>
    <property type="match status" value="1"/>
</dbReference>
<comment type="similarity">
    <text evidence="10">In the C-terminal section; belongs to the peptidase M41 family.</text>
</comment>
<dbReference type="GO" id="GO:0005524">
    <property type="term" value="F:ATP binding"/>
    <property type="evidence" value="ECO:0007669"/>
    <property type="project" value="UniProtKB-KW"/>
</dbReference>
<dbReference type="FunFam" id="1.10.8.60:FF:000001">
    <property type="entry name" value="ATP-dependent zinc metalloprotease FtsH"/>
    <property type="match status" value="1"/>
</dbReference>
<protein>
    <recommendedName>
        <fullName evidence="42">Polynucleotide phosphorylase 1</fullName>
        <ecNumber evidence="14">2.7.7.8</ecNumber>
        <ecNumber evidence="15">5.4.99.25</ecNumber>
    </recommendedName>
</protein>
<dbReference type="InterPro" id="IPR004087">
    <property type="entry name" value="KH_dom"/>
</dbReference>
<dbReference type="InterPro" id="IPR013735">
    <property type="entry name" value="TF_NusA_N"/>
</dbReference>
<dbReference type="InterPro" id="IPR036974">
    <property type="entry name" value="PUA_sf"/>
</dbReference>
<evidence type="ECO:0000256" key="26">
    <source>
        <dbReference type="ARBA" id="ARBA00022801"/>
    </source>
</evidence>
<dbReference type="GO" id="GO:0033645">
    <property type="term" value="C:host cell endomembrane system"/>
    <property type="evidence" value="ECO:0007669"/>
    <property type="project" value="UniProtKB-SubCell"/>
</dbReference>
<feature type="transmembrane region" description="Helical" evidence="45">
    <location>
        <begin position="1791"/>
        <end position="1813"/>
    </location>
</feature>
<dbReference type="PANTHER" id="PTHR11252:SF0">
    <property type="entry name" value="POLYRIBONUCLEOTIDE NUCLEOTIDYLTRANSFERASE 1, MITOCHONDRIAL"/>
    <property type="match status" value="1"/>
</dbReference>
<evidence type="ECO:0000256" key="13">
    <source>
        <dbReference type="ARBA" id="ARBA00011738"/>
    </source>
</evidence>
<dbReference type="Pfam" id="PF00004">
    <property type="entry name" value="AAA"/>
    <property type="match status" value="1"/>
</dbReference>
<dbReference type="GO" id="GO:0000175">
    <property type="term" value="F:3'-5'-RNA exonuclease activity"/>
    <property type="evidence" value="ECO:0007669"/>
    <property type="project" value="TreeGrafter"/>
</dbReference>
<evidence type="ECO:0000256" key="40">
    <source>
        <dbReference type="ARBA" id="ARBA00024331"/>
    </source>
</evidence>
<evidence type="ECO:0000256" key="10">
    <source>
        <dbReference type="ARBA" id="ARBA00010044"/>
    </source>
</evidence>
<keyword evidence="16" id="KW-0806">Transcription termination</keyword>
<dbReference type="GO" id="GO:0016887">
    <property type="term" value="F:ATP hydrolysis activity"/>
    <property type="evidence" value="ECO:0007669"/>
    <property type="project" value="InterPro"/>
</dbReference>
<feature type="domain" description="Tr-type G" evidence="49">
    <location>
        <begin position="2977"/>
        <end position="3144"/>
    </location>
</feature>
<dbReference type="Pfam" id="PF06480">
    <property type="entry name" value="FtsH_ext"/>
    <property type="match status" value="1"/>
</dbReference>
<evidence type="ECO:0000256" key="2">
    <source>
        <dbReference type="ARBA" id="ARBA00001946"/>
    </source>
</evidence>
<dbReference type="InterPro" id="IPR030842">
    <property type="entry name" value="TF_NusA_bacterial"/>
</dbReference>
<feature type="compositionally biased region" description="Low complexity" evidence="44">
    <location>
        <begin position="2808"/>
        <end position="2822"/>
    </location>
</feature>
<evidence type="ECO:0000256" key="9">
    <source>
        <dbReference type="ARBA" id="ARBA00008999"/>
    </source>
</evidence>
<dbReference type="InterPro" id="IPR037219">
    <property type="entry name" value="Peptidase_M41-like"/>
</dbReference>
<dbReference type="InterPro" id="IPR053905">
    <property type="entry name" value="EF-G-like_DII"/>
</dbReference>
<dbReference type="FunFam" id="3.40.120.10:FF:000001">
    <property type="entry name" value="Phosphoglucosamine mutase"/>
    <property type="match status" value="1"/>
</dbReference>
<evidence type="ECO:0000256" key="17">
    <source>
        <dbReference type="ARBA" id="ARBA00022490"/>
    </source>
</evidence>
<keyword evidence="37 45" id="KW-0472">Membrane</keyword>
<comment type="similarity">
    <text evidence="12">In the N-terminal section; belongs to the AAA ATPase family.</text>
</comment>
<dbReference type="InterPro" id="IPR003959">
    <property type="entry name" value="ATPase_AAA_core"/>
</dbReference>
<evidence type="ECO:0000256" key="38">
    <source>
        <dbReference type="ARBA" id="ARBA00023163"/>
    </source>
</evidence>
<dbReference type="InterPro" id="IPR009019">
    <property type="entry name" value="KH_sf_prok-type"/>
</dbReference>
<name>A0A813BYE2_9DINO</name>
<feature type="transmembrane region" description="Helical" evidence="45">
    <location>
        <begin position="194"/>
        <end position="211"/>
    </location>
</feature>
<dbReference type="GO" id="GO:0005525">
    <property type="term" value="F:GTP binding"/>
    <property type="evidence" value="ECO:0007669"/>
    <property type="project" value="UniProtKB-KW"/>
</dbReference>
<dbReference type="NCBIfam" id="TIGR01953">
    <property type="entry name" value="NusA"/>
    <property type="match status" value="1"/>
</dbReference>
<feature type="region of interest" description="Disordered" evidence="44">
    <location>
        <begin position="1670"/>
        <end position="1693"/>
    </location>
</feature>
<dbReference type="GO" id="GO:0003743">
    <property type="term" value="F:translation initiation factor activity"/>
    <property type="evidence" value="ECO:0007669"/>
    <property type="project" value="UniProtKB-KW"/>
</dbReference>
<dbReference type="InterPro" id="IPR002877">
    <property type="entry name" value="RNA_MeTrfase_FtsJ_dom"/>
</dbReference>
<dbReference type="GO" id="GO:0008168">
    <property type="term" value="F:methyltransferase activity"/>
    <property type="evidence" value="ECO:0007669"/>
    <property type="project" value="InterPro"/>
</dbReference>
<dbReference type="InterPro" id="IPR005845">
    <property type="entry name" value="A-D-PHexomutase_a/b/a-II"/>
</dbReference>
<dbReference type="InterPro" id="IPR010995">
    <property type="entry name" value="DNA_repair_Rad51/TF_NusA_a-hlx"/>
</dbReference>
<evidence type="ECO:0000256" key="14">
    <source>
        <dbReference type="ARBA" id="ARBA00012416"/>
    </source>
</evidence>
<dbReference type="SUPFAM" id="SSF54211">
    <property type="entry name" value="Ribosomal protein S5 domain 2-like"/>
    <property type="match status" value="2"/>
</dbReference>
<reference evidence="50" key="1">
    <citation type="submission" date="2021-02" db="EMBL/GenBank/DDBJ databases">
        <authorList>
            <person name="Dougan E. K."/>
            <person name="Rhodes N."/>
            <person name="Thang M."/>
            <person name="Chan C."/>
        </authorList>
    </citation>
    <scope>NUCLEOTIDE SEQUENCE</scope>
</reference>
<dbReference type="Pfam" id="PF01434">
    <property type="entry name" value="Peptidase_M41"/>
    <property type="match status" value="1"/>
</dbReference>
<keyword evidence="28" id="KW-0862">Zinc</keyword>
<evidence type="ECO:0000256" key="45">
    <source>
        <dbReference type="SAM" id="Phobius"/>
    </source>
</evidence>
<dbReference type="Gene3D" id="3.40.50.10050">
    <property type="entry name" value="Translation initiation factor IF- 2, domain 3"/>
    <property type="match status" value="1"/>
</dbReference>
<dbReference type="CDD" id="cd02573">
    <property type="entry name" value="PseudoU_synth_EcTruB"/>
    <property type="match status" value="1"/>
</dbReference>
<feature type="domain" description="Major facilitator superfamily (MFS) profile" evidence="47">
    <location>
        <begin position="1466"/>
        <end position="1879"/>
    </location>
</feature>
<dbReference type="CDD" id="cd04455">
    <property type="entry name" value="S1_NusA"/>
    <property type="match status" value="1"/>
</dbReference>
<keyword evidence="26" id="KW-0378">Hydrolase</keyword>
<feature type="compositionally biased region" description="Low complexity" evidence="44">
    <location>
        <begin position="2724"/>
        <end position="2744"/>
    </location>
</feature>
<dbReference type="Pfam" id="PF00575">
    <property type="entry name" value="S1"/>
    <property type="match status" value="1"/>
</dbReference>
<dbReference type="GO" id="GO:0008966">
    <property type="term" value="F:phosphoglucosamine mutase activity"/>
    <property type="evidence" value="ECO:0007669"/>
    <property type="project" value="InterPro"/>
</dbReference>
<dbReference type="PROSITE" id="PS50084">
    <property type="entry name" value="KH_TYPE_1"/>
    <property type="match status" value="2"/>
</dbReference>
<organism evidence="50 51">
    <name type="scientific">Symbiodinium necroappetens</name>
    <dbReference type="NCBI Taxonomy" id="1628268"/>
    <lineage>
        <taxon>Eukaryota</taxon>
        <taxon>Sar</taxon>
        <taxon>Alveolata</taxon>
        <taxon>Dinophyceae</taxon>
        <taxon>Suessiales</taxon>
        <taxon>Symbiodiniaceae</taxon>
        <taxon>Symbiodinium</taxon>
    </lineage>
</organism>
<dbReference type="InterPro" id="IPR020846">
    <property type="entry name" value="MFS_dom"/>
</dbReference>
<dbReference type="InterPro" id="IPR009000">
    <property type="entry name" value="Transl_B-barrel_sf"/>
</dbReference>
<dbReference type="Pfam" id="PF09157">
    <property type="entry name" value="TruB-C_2"/>
    <property type="match status" value="1"/>
</dbReference>
<comment type="similarity">
    <text evidence="7">Belongs to the triosephosphate isomerase family.</text>
</comment>
<dbReference type="SUPFAM" id="SSF89919">
    <property type="entry name" value="Ribosome-binding factor A, RbfA"/>
    <property type="match status" value="1"/>
</dbReference>
<dbReference type="InterPro" id="IPR012340">
    <property type="entry name" value="NA-bd_OB-fold"/>
</dbReference>
<dbReference type="InterPro" id="IPR036900">
    <property type="entry name" value="A-D-PHexomutase_C_sf"/>
</dbReference>
<dbReference type="Gene3D" id="2.40.30.10">
    <property type="entry name" value="Translation factors"/>
    <property type="match status" value="2"/>
</dbReference>
<dbReference type="InterPro" id="IPR044145">
    <property type="entry name" value="IF2_II"/>
</dbReference>
<keyword evidence="20" id="KW-0645">Protease</keyword>
<dbReference type="CDD" id="cd03692">
    <property type="entry name" value="mtIF2_IVc"/>
    <property type="match status" value="1"/>
</dbReference>
<dbReference type="Gene3D" id="3.30.2350.10">
    <property type="entry name" value="Pseudouridine synthase"/>
    <property type="match status" value="1"/>
</dbReference>
<dbReference type="PROSITE" id="PS51722">
    <property type="entry name" value="G_TR_2"/>
    <property type="match status" value="1"/>
</dbReference>
<feature type="transmembrane region" description="Helical" evidence="45">
    <location>
        <begin position="1558"/>
        <end position="1582"/>
    </location>
</feature>
<dbReference type="InterPro" id="IPR011005">
    <property type="entry name" value="Dihydropteroate_synth-like_sf"/>
</dbReference>
<dbReference type="InterPro" id="IPR000489">
    <property type="entry name" value="Pterin-binding_dom"/>
</dbReference>
<dbReference type="InterPro" id="IPR027417">
    <property type="entry name" value="P-loop_NTPase"/>
</dbReference>
<dbReference type="NCBIfam" id="NF008139">
    <property type="entry name" value="PRK10887.1"/>
    <property type="match status" value="1"/>
</dbReference>
<feature type="transmembrane region" description="Helical" evidence="45">
    <location>
        <begin position="1856"/>
        <end position="1875"/>
    </location>
</feature>
<evidence type="ECO:0000256" key="37">
    <source>
        <dbReference type="ARBA" id="ARBA00023136"/>
    </source>
</evidence>
<dbReference type="Pfam" id="PF00408">
    <property type="entry name" value="PGM_PMM_IV"/>
    <property type="match status" value="1"/>
</dbReference>
<dbReference type="InterPro" id="IPR005846">
    <property type="entry name" value="A-D-PHexomutase_a/b/a-III"/>
</dbReference>
<dbReference type="CDD" id="cd11364">
    <property type="entry name" value="RNase_PH_PNPase_2"/>
    <property type="match status" value="1"/>
</dbReference>
<feature type="transmembrane region" description="Helical" evidence="45">
    <location>
        <begin position="1701"/>
        <end position="1725"/>
    </location>
</feature>
<dbReference type="Gene3D" id="3.20.20.20">
    <property type="entry name" value="Dihydropteroate synthase-like"/>
    <property type="match status" value="1"/>
</dbReference>
<dbReference type="PRINTS" id="PR00509">
    <property type="entry name" value="PGMPMM"/>
</dbReference>
<dbReference type="Gene3D" id="3.30.1480.10">
    <property type="entry name" value="NusA, N-terminal domain"/>
    <property type="match status" value="1"/>
</dbReference>
<dbReference type="GO" id="GO:0006096">
    <property type="term" value="P:glycolytic process"/>
    <property type="evidence" value="ECO:0007669"/>
    <property type="project" value="InterPro"/>
</dbReference>
<dbReference type="Pfam" id="PF03726">
    <property type="entry name" value="PNPase"/>
    <property type="match status" value="1"/>
</dbReference>
<feature type="domain" description="Pterin-binding" evidence="48">
    <location>
        <begin position="816"/>
        <end position="1073"/>
    </location>
</feature>
<dbReference type="Gene3D" id="1.20.58.760">
    <property type="entry name" value="Peptidase M41"/>
    <property type="match status" value="1"/>
</dbReference>
<dbReference type="SUPFAM" id="SSF103473">
    <property type="entry name" value="MFS general substrate transporter"/>
    <property type="match status" value="1"/>
</dbReference>
<dbReference type="InterPro" id="IPR003960">
    <property type="entry name" value="ATPase_AAA_CS"/>
</dbReference>
<dbReference type="NCBIfam" id="TIGR01241">
    <property type="entry name" value="FtsH_fam"/>
    <property type="match status" value="1"/>
</dbReference>
<dbReference type="CDD" id="cd04472">
    <property type="entry name" value="S1_PNPase"/>
    <property type="match status" value="1"/>
</dbReference>
<dbReference type="GO" id="GO:0003723">
    <property type="term" value="F:RNA binding"/>
    <property type="evidence" value="ECO:0007669"/>
    <property type="project" value="UniProtKB-UniRule"/>
</dbReference>
<dbReference type="Gene3D" id="3.30.300.20">
    <property type="match status" value="3"/>
</dbReference>
<gene>
    <name evidence="50" type="primary">pnp</name>
    <name evidence="50" type="ORF">SNEC2469_LOCUS32480</name>
</gene>